<reference evidence="1 2" key="1">
    <citation type="journal article" date="2020" name="Phytopathology">
        <title>Genome Sequence Resources of Colletotrichum truncatum, C. plurivorum, C. musicola, and C. sojae: Four Species Pathogenic to Soybean (Glycine max).</title>
        <authorList>
            <person name="Rogerio F."/>
            <person name="Boufleur T.R."/>
            <person name="Ciampi-Guillardi M."/>
            <person name="Sukno S.A."/>
            <person name="Thon M.R."/>
            <person name="Massola Junior N.S."/>
            <person name="Baroncelli R."/>
        </authorList>
    </citation>
    <scope>NUCLEOTIDE SEQUENCE [LARGE SCALE GENOMIC DNA]</scope>
    <source>
        <strain evidence="1 2">CMES1059</strain>
    </source>
</reference>
<proteinExistence type="predicted"/>
<organism evidence="1 2">
    <name type="scientific">Colletotrichum truncatum</name>
    <name type="common">Anthracnose fungus</name>
    <name type="synonym">Colletotrichum capsici</name>
    <dbReference type="NCBI Taxonomy" id="5467"/>
    <lineage>
        <taxon>Eukaryota</taxon>
        <taxon>Fungi</taxon>
        <taxon>Dikarya</taxon>
        <taxon>Ascomycota</taxon>
        <taxon>Pezizomycotina</taxon>
        <taxon>Sordariomycetes</taxon>
        <taxon>Hypocreomycetidae</taxon>
        <taxon>Glomerellales</taxon>
        <taxon>Glomerellaceae</taxon>
        <taxon>Colletotrichum</taxon>
        <taxon>Colletotrichum truncatum species complex</taxon>
    </lineage>
</organism>
<protein>
    <submittedName>
        <fullName evidence="1">Nuclear pore protein-like protein</fullName>
    </submittedName>
</protein>
<dbReference type="Proteomes" id="UP000805649">
    <property type="component" value="Unassembled WGS sequence"/>
</dbReference>
<keyword evidence="2" id="KW-1185">Reference proteome</keyword>
<evidence type="ECO:0000313" key="2">
    <source>
        <dbReference type="Proteomes" id="UP000805649"/>
    </source>
</evidence>
<gene>
    <name evidence="1" type="ORF">CTRU02_200845</name>
</gene>
<name>A0ACC3ZFN2_COLTU</name>
<accession>A0ACC3ZFN2</accession>
<dbReference type="EMBL" id="VUJX02000001">
    <property type="protein sequence ID" value="KAL0942959.1"/>
    <property type="molecule type" value="Genomic_DNA"/>
</dbReference>
<evidence type="ECO:0000313" key="1">
    <source>
        <dbReference type="EMBL" id="KAL0942959.1"/>
    </source>
</evidence>
<sequence>MSPIKEISSSELTELDCRGDVVFVVGSATENTPARRFRVCSRTMARVSPVFDRMLHGNFAESKPTATDPVTKAATSDWVVELRDDKPDAFDLFASIAHSKFRRVPRTLSVGKLYDLTVLTHYYDATPVLTPWLQSWVSGIGETPDAGVDGVLMPQLLWISWELGHKQLFESTARRMVMEGRGDMFGEEAGLDGLDMPPDIIERISAIRIQTIEHIMEMFRDMADKLVRVDEGPRWCRHASYMGPHRCESMILGSMTFCLTRAGLWPIPEAVDIEESVVTLYSTIMNLVIHDIGRPGEKGGADHTECNPRAFLMGRIKDILAEVPSPVNEGHRKHLDRQIQRLLV</sequence>
<comment type="caution">
    <text evidence="1">The sequence shown here is derived from an EMBL/GenBank/DDBJ whole genome shotgun (WGS) entry which is preliminary data.</text>
</comment>